<dbReference type="GO" id="GO:0043015">
    <property type="term" value="F:gamma-tubulin binding"/>
    <property type="evidence" value="ECO:0007669"/>
    <property type="project" value="InterPro"/>
</dbReference>
<feature type="domain" description="Gamma tubulin complex component C-terminal" evidence="10">
    <location>
        <begin position="494"/>
        <end position="817"/>
    </location>
</feature>
<dbReference type="InterPro" id="IPR041470">
    <property type="entry name" value="GCP_N"/>
</dbReference>
<comment type="subcellular location">
    <subcellularLocation>
        <location evidence="1">Cytoplasm</location>
        <location evidence="1">Cytoskeleton</location>
        <location evidence="1">Microtubule organizing center</location>
        <location evidence="1">Centrosome</location>
    </subcellularLocation>
</comment>
<dbReference type="GO" id="GO:0051011">
    <property type="term" value="F:microtubule minus-end binding"/>
    <property type="evidence" value="ECO:0007669"/>
    <property type="project" value="TreeGrafter"/>
</dbReference>
<sequence>MAEFKFAHLIKQLLDVTGVKEDAHNIIDIIQKIPVTSDTKAHGYSSPIFQNAVQHLTQTSPNPQLFVEKLEDLKEKNVDSLAEYVQVLNYISQDAGLKDFFKEMYVKQRQDIYHSSSSSKVTKENIEELKTRVKREINRRSRGRDLDKSFTLDKSPASSIISVTSWIQRRPSMSWDFSTITLTSNKMQLENIPDISQENILIEDLLNILIGLPGCYIEPLKLRDQYAPREFSLCEAIDPSLKDLLKQILPLASHYSIVQRFIEEKLRFEFGQVCNALAECMNSLFIDYTLFITQMETEFRSGNLNLHKLWFYIQKNLHNLSFMSNISTSISKSDARGGKVLSLLHDHITGYIGDVQAQQLCLYLMQASCVPYMKMLGMWIYKGIISDPINEFLIEDNEMVQKEDMPIDYSADYWDKKYTIRRERIPTFLEPVSDIILRAGKYLNVIRQCGKSVNNKVEIVEYKIEQKHYIDAIEKAYKFASKTLLDLVLQEKDLLGRLKSVKHYFLLDQGDFIVTFLTLCEKELNKDVADVNQGRLESLLDLALRLSSSNHDPYKEDLRTELLPYDLQYQMLKILTVLSKEDSEYTTLKLKKKPNLMVIESFAFSYEVRWPLSLILNRRSLARYQMIFRHLFYCKHVERMICQVWRSNKVAKAFPFPSAKQYRLAFALRQRMLHCIQNLEYHMMVEVIEPHWCNFMQKITKVSNIDEVLSCHCDFLDSCLKDCMLTISNLLNTVTNILAICVKFCKFMQAETNSNIGDNVQDPEKMESFRESVASLNEEFSEALRELLEQINGLNKETSDHERLYNLLYRFDFNSYYSRQFEKLGLKKMEVSISG</sequence>
<dbReference type="Proteomes" id="UP001353858">
    <property type="component" value="Unassembled WGS sequence"/>
</dbReference>
<keyword evidence="13" id="KW-1185">Reference proteome</keyword>
<gene>
    <name evidence="12" type="ORF">RN001_002851</name>
</gene>
<dbReference type="InterPro" id="IPR040457">
    <property type="entry name" value="GCP_C"/>
</dbReference>
<dbReference type="GO" id="GO:0031122">
    <property type="term" value="P:cytoplasmic microtubule organization"/>
    <property type="evidence" value="ECO:0007669"/>
    <property type="project" value="TreeGrafter"/>
</dbReference>
<comment type="function">
    <text evidence="6">Component of the gamma-tubulin ring complex (gTuRC) which mediates microtubule nucleation. The gTuRC regulates the minus-end nucleation of alpha-beta tubulin heterodimers that grow into microtubule protafilaments, a critical step in centrosome duplication and spindle formation. Plays a role in neuronal migration.</text>
</comment>
<accession>A0AAN7QBA3</accession>
<dbReference type="InterPro" id="IPR042241">
    <property type="entry name" value="GCP_C_sf"/>
</dbReference>
<dbReference type="GO" id="GO:0051225">
    <property type="term" value="P:spindle assembly"/>
    <property type="evidence" value="ECO:0007669"/>
    <property type="project" value="TreeGrafter"/>
</dbReference>
<evidence type="ECO:0000259" key="11">
    <source>
        <dbReference type="Pfam" id="PF17681"/>
    </source>
</evidence>
<comment type="subunit">
    <text evidence="7">Component of the gamma-tubulin ring complex (gTuRC) consisting of TUBGCP2, TUBGCP3, TUBGCP4, TUBGCP5 and TUBGCP6 and gamma-tubulin TUBG1 or TUBG2. TUBGCP2, TUBGCP3, TUBGCP4, TUBGCP5 and TUBGCP6 assemble in a 5:5:2:1:1 stoichiometry; each is associated with a gamma-tubulin, thereby arranging 14 gamma-tubulins in a helical manner. Gamma-tubulin at the first position is blocked by TUBGCP3 at the last position, allowing 13 protafilaments to grow into a microtubule. The gTuRC (via TUBGCP3 and TUBGCP6) interacts with ACTB and MZT1; the interactions form a luminal bridge that stabilizes the initial structure during complex assembly. The gTuRC (via TUBGCP2) interacts with MZT2A/MZT2B and CDK5RAP2 (via CM1 motif); the interactions play a role in gTuRC activation. Interacts with ATF5; the ATF5:PCNT:polyglutamylated tubulin (PGT) tripartite unites the mother centriole and the pericentriolar material (PCM) in the centrosome.</text>
</comment>
<dbReference type="GO" id="GO:0007020">
    <property type="term" value="P:microtubule nucleation"/>
    <property type="evidence" value="ECO:0007669"/>
    <property type="project" value="InterPro"/>
</dbReference>
<evidence type="ECO:0000256" key="4">
    <source>
        <dbReference type="ARBA" id="ARBA00022701"/>
    </source>
</evidence>
<dbReference type="Gene3D" id="1.20.120.1900">
    <property type="entry name" value="Gamma-tubulin complex, C-terminal domain"/>
    <property type="match status" value="1"/>
</dbReference>
<keyword evidence="9" id="KW-0175">Coiled coil</keyword>
<evidence type="ECO:0000256" key="6">
    <source>
        <dbReference type="ARBA" id="ARBA00093403"/>
    </source>
</evidence>
<dbReference type="PANTHER" id="PTHR19302">
    <property type="entry name" value="GAMMA TUBULIN COMPLEX PROTEIN"/>
    <property type="match status" value="1"/>
</dbReference>
<dbReference type="GO" id="GO:0000922">
    <property type="term" value="C:spindle pole"/>
    <property type="evidence" value="ECO:0007669"/>
    <property type="project" value="InterPro"/>
</dbReference>
<dbReference type="AlphaFoldDB" id="A0AAN7QBA3"/>
<evidence type="ECO:0000256" key="5">
    <source>
        <dbReference type="ARBA" id="ARBA00023212"/>
    </source>
</evidence>
<dbReference type="GO" id="GO:0005813">
    <property type="term" value="C:centrosome"/>
    <property type="evidence" value="ECO:0007669"/>
    <property type="project" value="UniProtKB-SubCell"/>
</dbReference>
<evidence type="ECO:0000256" key="1">
    <source>
        <dbReference type="ARBA" id="ARBA00004300"/>
    </source>
</evidence>
<dbReference type="Pfam" id="PF04130">
    <property type="entry name" value="GCP_C_terminal"/>
    <property type="match status" value="1"/>
</dbReference>
<name>A0AAN7QBA3_9COLE</name>
<keyword evidence="3 8" id="KW-0963">Cytoplasm</keyword>
<keyword evidence="4 8" id="KW-0493">Microtubule</keyword>
<protein>
    <recommendedName>
        <fullName evidence="8">Gamma-tubulin complex component</fullName>
    </recommendedName>
</protein>
<evidence type="ECO:0000256" key="8">
    <source>
        <dbReference type="RuleBase" id="RU363050"/>
    </source>
</evidence>
<comment type="similarity">
    <text evidence="2 8">Belongs to the TUBGCP family.</text>
</comment>
<evidence type="ECO:0000256" key="7">
    <source>
        <dbReference type="ARBA" id="ARBA00093572"/>
    </source>
</evidence>
<evidence type="ECO:0000259" key="10">
    <source>
        <dbReference type="Pfam" id="PF04130"/>
    </source>
</evidence>
<evidence type="ECO:0000256" key="9">
    <source>
        <dbReference type="SAM" id="Coils"/>
    </source>
</evidence>
<organism evidence="12 13">
    <name type="scientific">Aquatica leii</name>
    <dbReference type="NCBI Taxonomy" id="1421715"/>
    <lineage>
        <taxon>Eukaryota</taxon>
        <taxon>Metazoa</taxon>
        <taxon>Ecdysozoa</taxon>
        <taxon>Arthropoda</taxon>
        <taxon>Hexapoda</taxon>
        <taxon>Insecta</taxon>
        <taxon>Pterygota</taxon>
        <taxon>Neoptera</taxon>
        <taxon>Endopterygota</taxon>
        <taxon>Coleoptera</taxon>
        <taxon>Polyphaga</taxon>
        <taxon>Elateriformia</taxon>
        <taxon>Elateroidea</taxon>
        <taxon>Lampyridae</taxon>
        <taxon>Luciolinae</taxon>
        <taxon>Aquatica</taxon>
    </lineage>
</organism>
<proteinExistence type="inferred from homology"/>
<dbReference type="EMBL" id="JARPUR010000001">
    <property type="protein sequence ID" value="KAK4886580.1"/>
    <property type="molecule type" value="Genomic_DNA"/>
</dbReference>
<dbReference type="FunFam" id="1.20.120.1900:FF:000002">
    <property type="entry name" value="Gamma-tubulin complex component"/>
    <property type="match status" value="1"/>
</dbReference>
<dbReference type="InterPro" id="IPR007259">
    <property type="entry name" value="GCP"/>
</dbReference>
<dbReference type="GO" id="GO:0000278">
    <property type="term" value="P:mitotic cell cycle"/>
    <property type="evidence" value="ECO:0007669"/>
    <property type="project" value="TreeGrafter"/>
</dbReference>
<comment type="caution">
    <text evidence="12">The sequence shown here is derived from an EMBL/GenBank/DDBJ whole genome shotgun (WGS) entry which is preliminary data.</text>
</comment>
<feature type="coiled-coil region" evidence="9">
    <location>
        <begin position="766"/>
        <end position="804"/>
    </location>
</feature>
<reference evidence="13" key="1">
    <citation type="submission" date="2023-01" db="EMBL/GenBank/DDBJ databases">
        <title>Key to firefly adult light organ development and bioluminescence: homeobox transcription factors regulate luciferase expression and transportation to peroxisome.</title>
        <authorList>
            <person name="Fu X."/>
        </authorList>
    </citation>
    <scope>NUCLEOTIDE SEQUENCE [LARGE SCALE GENOMIC DNA]</scope>
</reference>
<keyword evidence="5 8" id="KW-0206">Cytoskeleton</keyword>
<dbReference type="GO" id="GO:0051321">
    <property type="term" value="P:meiotic cell cycle"/>
    <property type="evidence" value="ECO:0007669"/>
    <property type="project" value="TreeGrafter"/>
</dbReference>
<dbReference type="GO" id="GO:0005874">
    <property type="term" value="C:microtubule"/>
    <property type="evidence" value="ECO:0007669"/>
    <property type="project" value="UniProtKB-KW"/>
</dbReference>
<dbReference type="Pfam" id="PF17681">
    <property type="entry name" value="GCP_N_terminal"/>
    <property type="match status" value="1"/>
</dbReference>
<evidence type="ECO:0000256" key="3">
    <source>
        <dbReference type="ARBA" id="ARBA00022490"/>
    </source>
</evidence>
<evidence type="ECO:0000313" key="12">
    <source>
        <dbReference type="EMBL" id="KAK4886580.1"/>
    </source>
</evidence>
<evidence type="ECO:0000313" key="13">
    <source>
        <dbReference type="Proteomes" id="UP001353858"/>
    </source>
</evidence>
<dbReference type="PANTHER" id="PTHR19302:SF13">
    <property type="entry name" value="GAMMA-TUBULIN COMPLEX COMPONENT 2"/>
    <property type="match status" value="1"/>
</dbReference>
<evidence type="ECO:0000256" key="2">
    <source>
        <dbReference type="ARBA" id="ARBA00010337"/>
    </source>
</evidence>
<dbReference type="GO" id="GO:0000930">
    <property type="term" value="C:gamma-tubulin complex"/>
    <property type="evidence" value="ECO:0007669"/>
    <property type="project" value="TreeGrafter"/>
</dbReference>
<feature type="domain" description="Gamma tubulin complex component protein N-terminal" evidence="11">
    <location>
        <begin position="202"/>
        <end position="491"/>
    </location>
</feature>